<feature type="domain" description="Methylated-DNA-[protein]-cysteine S-methyltransferase DNA binding" evidence="7">
    <location>
        <begin position="16"/>
        <end position="96"/>
    </location>
</feature>
<evidence type="ECO:0000256" key="5">
    <source>
        <dbReference type="ARBA" id="ARBA00023204"/>
    </source>
</evidence>
<dbReference type="KEGG" id="cts:Ctha_0732"/>
<evidence type="ECO:0000256" key="6">
    <source>
        <dbReference type="ARBA" id="ARBA00049348"/>
    </source>
</evidence>
<reference evidence="8 9" key="1">
    <citation type="submission" date="2008-06" db="EMBL/GenBank/DDBJ databases">
        <title>Complete sequence of Chloroherpeton thalassium ATCC 35110.</title>
        <authorList>
            <consortium name="US DOE Joint Genome Institute"/>
            <person name="Lucas S."/>
            <person name="Copeland A."/>
            <person name="Lapidus A."/>
            <person name="Glavina del Rio T."/>
            <person name="Dalin E."/>
            <person name="Tice H."/>
            <person name="Bruce D."/>
            <person name="Goodwin L."/>
            <person name="Pitluck S."/>
            <person name="Schmutz J."/>
            <person name="Larimer F."/>
            <person name="Land M."/>
            <person name="Hauser L."/>
            <person name="Kyrpides N."/>
            <person name="Mikhailova N."/>
            <person name="Liu Z."/>
            <person name="Li T."/>
            <person name="Zhao F."/>
            <person name="Overmann J."/>
            <person name="Bryant D.A."/>
            <person name="Richardson P."/>
        </authorList>
    </citation>
    <scope>NUCLEOTIDE SEQUENCE [LARGE SCALE GENOMIC DNA]</scope>
    <source>
        <strain evidence="9">ATCC 35110 / GB-78</strain>
    </source>
</reference>
<dbReference type="HOGENOM" id="CLU_000445_52_5_10"/>
<dbReference type="Pfam" id="PF01035">
    <property type="entry name" value="DNA_binding_1"/>
    <property type="match status" value="1"/>
</dbReference>
<dbReference type="NCBIfam" id="TIGR00589">
    <property type="entry name" value="ogt"/>
    <property type="match status" value="1"/>
</dbReference>
<organism evidence="8 9">
    <name type="scientific">Chloroherpeton thalassium (strain ATCC 35110 / GB-78)</name>
    <dbReference type="NCBI Taxonomy" id="517418"/>
    <lineage>
        <taxon>Bacteria</taxon>
        <taxon>Pseudomonadati</taxon>
        <taxon>Chlorobiota</taxon>
        <taxon>Chlorobiia</taxon>
        <taxon>Chlorobiales</taxon>
        <taxon>Chloroherpetonaceae</taxon>
        <taxon>Chloroherpeton</taxon>
    </lineage>
</organism>
<dbReference type="PROSITE" id="PS00374">
    <property type="entry name" value="MGMT"/>
    <property type="match status" value="1"/>
</dbReference>
<comment type="catalytic activity">
    <reaction evidence="6">
        <text>a 6-O-methyl-2'-deoxyguanosine in DNA + L-cysteinyl-[protein] = S-methyl-L-cysteinyl-[protein] + a 2'-deoxyguanosine in DNA</text>
        <dbReference type="Rhea" id="RHEA:24000"/>
        <dbReference type="Rhea" id="RHEA-COMP:10131"/>
        <dbReference type="Rhea" id="RHEA-COMP:10132"/>
        <dbReference type="Rhea" id="RHEA-COMP:11367"/>
        <dbReference type="Rhea" id="RHEA-COMP:11368"/>
        <dbReference type="ChEBI" id="CHEBI:29950"/>
        <dbReference type="ChEBI" id="CHEBI:82612"/>
        <dbReference type="ChEBI" id="CHEBI:85445"/>
        <dbReference type="ChEBI" id="CHEBI:85448"/>
        <dbReference type="EC" id="2.1.1.63"/>
    </reaction>
</comment>
<keyword evidence="2 8" id="KW-0489">Methyltransferase</keyword>
<dbReference type="InterPro" id="IPR001497">
    <property type="entry name" value="MethylDNA_cys_MeTrfase_AS"/>
</dbReference>
<dbReference type="EMBL" id="CP001100">
    <property type="protein sequence ID" value="ACF13201.1"/>
    <property type="molecule type" value="Genomic_DNA"/>
</dbReference>
<evidence type="ECO:0000256" key="3">
    <source>
        <dbReference type="ARBA" id="ARBA00022679"/>
    </source>
</evidence>
<evidence type="ECO:0000256" key="2">
    <source>
        <dbReference type="ARBA" id="ARBA00022603"/>
    </source>
</evidence>
<dbReference type="SUPFAM" id="SSF46767">
    <property type="entry name" value="Methylated DNA-protein cysteine methyltransferase, C-terminal domain"/>
    <property type="match status" value="1"/>
</dbReference>
<dbReference type="AlphaFoldDB" id="B3QW88"/>
<dbReference type="eggNOG" id="COG3695">
    <property type="taxonomic scope" value="Bacteria"/>
</dbReference>
<sequence length="119" mass="13417">MQTQKKEPPNQELVSFYDRVYELVRQVPFGKVTTYGAIAKALGAASSSRIVGYALKCAPMESVPCHRVVNRFGALTGKMHFGDPNLMRKLLEREGISFSEDGYVKLDEHFFDVANLFKQ</sequence>
<keyword evidence="5" id="KW-0234">DNA repair</keyword>
<dbReference type="Proteomes" id="UP000001208">
    <property type="component" value="Chromosome"/>
</dbReference>
<dbReference type="GO" id="GO:0003908">
    <property type="term" value="F:methylated-DNA-[protein]-cysteine S-methyltransferase activity"/>
    <property type="evidence" value="ECO:0007669"/>
    <property type="project" value="UniProtKB-EC"/>
</dbReference>
<keyword evidence="9" id="KW-1185">Reference proteome</keyword>
<dbReference type="PANTHER" id="PTHR42942:SF1">
    <property type="entry name" value="ALKYLTRANSFERASE-LIKE PROTEIN 1"/>
    <property type="match status" value="1"/>
</dbReference>
<evidence type="ECO:0000256" key="4">
    <source>
        <dbReference type="ARBA" id="ARBA00022763"/>
    </source>
</evidence>
<keyword evidence="4" id="KW-0227">DNA damage</keyword>
<dbReference type="InterPro" id="IPR036217">
    <property type="entry name" value="MethylDNA_cys_MeTrfase_DNAb"/>
</dbReference>
<proteinExistence type="predicted"/>
<dbReference type="GO" id="GO:0032259">
    <property type="term" value="P:methylation"/>
    <property type="evidence" value="ECO:0007669"/>
    <property type="project" value="UniProtKB-KW"/>
</dbReference>
<evidence type="ECO:0000313" key="8">
    <source>
        <dbReference type="EMBL" id="ACF13201.1"/>
    </source>
</evidence>
<evidence type="ECO:0000259" key="7">
    <source>
        <dbReference type="Pfam" id="PF01035"/>
    </source>
</evidence>
<keyword evidence="3 8" id="KW-0808">Transferase</keyword>
<dbReference type="InterPro" id="IPR036388">
    <property type="entry name" value="WH-like_DNA-bd_sf"/>
</dbReference>
<dbReference type="GO" id="GO:0006281">
    <property type="term" value="P:DNA repair"/>
    <property type="evidence" value="ECO:0007669"/>
    <property type="project" value="UniProtKB-KW"/>
</dbReference>
<evidence type="ECO:0000313" key="9">
    <source>
        <dbReference type="Proteomes" id="UP000001208"/>
    </source>
</evidence>
<protein>
    <submittedName>
        <fullName evidence="8">Methylated-DNA/protein-cysteine methyltransferase</fullName>
    </submittedName>
</protein>
<gene>
    <name evidence="8" type="ordered locus">Ctha_0732</name>
</gene>
<evidence type="ECO:0000256" key="1">
    <source>
        <dbReference type="ARBA" id="ARBA00001286"/>
    </source>
</evidence>
<dbReference type="RefSeq" id="WP_012499285.1">
    <property type="nucleotide sequence ID" value="NC_011026.1"/>
</dbReference>
<comment type="catalytic activity">
    <reaction evidence="1">
        <text>a 4-O-methyl-thymidine in DNA + L-cysteinyl-[protein] = a thymidine in DNA + S-methyl-L-cysteinyl-[protein]</text>
        <dbReference type="Rhea" id="RHEA:53428"/>
        <dbReference type="Rhea" id="RHEA-COMP:10131"/>
        <dbReference type="Rhea" id="RHEA-COMP:10132"/>
        <dbReference type="Rhea" id="RHEA-COMP:13555"/>
        <dbReference type="Rhea" id="RHEA-COMP:13556"/>
        <dbReference type="ChEBI" id="CHEBI:29950"/>
        <dbReference type="ChEBI" id="CHEBI:82612"/>
        <dbReference type="ChEBI" id="CHEBI:137386"/>
        <dbReference type="ChEBI" id="CHEBI:137387"/>
        <dbReference type="EC" id="2.1.1.63"/>
    </reaction>
</comment>
<name>B3QW88_CHLT3</name>
<dbReference type="PANTHER" id="PTHR42942">
    <property type="entry name" value="6-O-METHYLGUANINE DNA METHYLTRANSFERASE"/>
    <property type="match status" value="1"/>
</dbReference>
<dbReference type="Gene3D" id="1.10.10.10">
    <property type="entry name" value="Winged helix-like DNA-binding domain superfamily/Winged helix DNA-binding domain"/>
    <property type="match status" value="1"/>
</dbReference>
<dbReference type="CDD" id="cd06445">
    <property type="entry name" value="ATase"/>
    <property type="match status" value="1"/>
</dbReference>
<dbReference type="InterPro" id="IPR052520">
    <property type="entry name" value="ATL_DNA_repair"/>
</dbReference>
<dbReference type="InterPro" id="IPR014048">
    <property type="entry name" value="MethylDNA_cys_MeTrfase_DNA-bd"/>
</dbReference>
<accession>B3QW88</accession>